<dbReference type="Gene3D" id="1.10.3720.10">
    <property type="entry name" value="MetI-like"/>
    <property type="match status" value="1"/>
</dbReference>
<dbReference type="Pfam" id="PF00528">
    <property type="entry name" value="BPD_transp_1"/>
    <property type="match status" value="1"/>
</dbReference>
<dbReference type="InterPro" id="IPR051393">
    <property type="entry name" value="ABC_transporter_permease"/>
</dbReference>
<keyword evidence="6 7" id="KW-0472">Membrane</keyword>
<evidence type="ECO:0000313" key="10">
    <source>
        <dbReference type="EMBL" id="HIT74709.1"/>
    </source>
</evidence>
<dbReference type="PANTHER" id="PTHR30193:SF37">
    <property type="entry name" value="INNER MEMBRANE ABC TRANSPORTER PERMEASE PROTEIN YCJO"/>
    <property type="match status" value="1"/>
</dbReference>
<feature type="transmembrane region" description="Helical" evidence="7">
    <location>
        <begin position="221"/>
        <end position="243"/>
    </location>
</feature>
<keyword evidence="2 7" id="KW-0813">Transport</keyword>
<evidence type="ECO:0000256" key="3">
    <source>
        <dbReference type="ARBA" id="ARBA00022475"/>
    </source>
</evidence>
<dbReference type="EMBL" id="DVLP01000111">
    <property type="protein sequence ID" value="HIT74709.1"/>
    <property type="molecule type" value="Genomic_DNA"/>
</dbReference>
<reference evidence="10" key="2">
    <citation type="journal article" date="2021" name="PeerJ">
        <title>Extensive microbial diversity within the chicken gut microbiome revealed by metagenomics and culture.</title>
        <authorList>
            <person name="Gilroy R."/>
            <person name="Ravi A."/>
            <person name="Getino M."/>
            <person name="Pursley I."/>
            <person name="Horton D.L."/>
            <person name="Alikhan N.F."/>
            <person name="Baker D."/>
            <person name="Gharbi K."/>
            <person name="Hall N."/>
            <person name="Watson M."/>
            <person name="Adriaenssens E.M."/>
            <person name="Foster-Nyarko E."/>
            <person name="Jarju S."/>
            <person name="Secka A."/>
            <person name="Antonio M."/>
            <person name="Oren A."/>
            <person name="Chaudhuri R.R."/>
            <person name="La Ragione R."/>
            <person name="Hildebrand F."/>
            <person name="Pallen M.J."/>
        </authorList>
    </citation>
    <scope>NUCLEOTIDE SEQUENCE</scope>
    <source>
        <strain evidence="10">ChiGjej1B1-24693</strain>
    </source>
</reference>
<feature type="transmembrane region" description="Helical" evidence="7">
    <location>
        <begin position="126"/>
        <end position="146"/>
    </location>
</feature>
<keyword evidence="3" id="KW-1003">Cell membrane</keyword>
<evidence type="ECO:0000256" key="2">
    <source>
        <dbReference type="ARBA" id="ARBA00022448"/>
    </source>
</evidence>
<comment type="subcellular location">
    <subcellularLocation>
        <location evidence="1 7">Cell membrane</location>
        <topology evidence="1 7">Multi-pass membrane protein</topology>
    </subcellularLocation>
</comment>
<dbReference type="Proteomes" id="UP000886842">
    <property type="component" value="Unassembled WGS sequence"/>
</dbReference>
<evidence type="ECO:0000256" key="6">
    <source>
        <dbReference type="ARBA" id="ARBA00023136"/>
    </source>
</evidence>
<sequence>MTTVTAQGRPPTPSPRRRRRPLQSRWAYLLIGPAMVVFAVFNIGPTVFAFGISLFDWNYLNAARSKFVGLKNYVQLTDLERDPSFLQTMGVSFYFVGAMVIGGTVLSLALAMLMRRATKVMLAARASVFLAHVTPVVATSLVWIWIYNPRFGLANAVLHLFGLESIDWLGNRSTAMLSVILYTLWHEVGFTMIVFVGGLATISSELSEAARVDGASPFREFWYVTLPQLTGYVVFVVVIGSIASLHAFTQFFMLTGGGPDFATATLGYQLYQQAFVFRKTGYGAALAVVLFAICVVLSLTQLRLSRHLNRTD</sequence>
<evidence type="ECO:0000256" key="8">
    <source>
        <dbReference type="SAM" id="MobiDB-lite"/>
    </source>
</evidence>
<dbReference type="InterPro" id="IPR035906">
    <property type="entry name" value="MetI-like_sf"/>
</dbReference>
<dbReference type="AlphaFoldDB" id="A0A9D1GW72"/>
<feature type="region of interest" description="Disordered" evidence="8">
    <location>
        <begin position="1"/>
        <end position="20"/>
    </location>
</feature>
<organism evidence="10 11">
    <name type="scientific">Candidatus Avipropionibacterium avicola</name>
    <dbReference type="NCBI Taxonomy" id="2840701"/>
    <lineage>
        <taxon>Bacteria</taxon>
        <taxon>Bacillati</taxon>
        <taxon>Actinomycetota</taxon>
        <taxon>Actinomycetes</taxon>
        <taxon>Propionibacteriales</taxon>
        <taxon>Propionibacteriaceae</taxon>
        <taxon>Propionibacteriaceae incertae sedis</taxon>
        <taxon>Candidatus Avipropionibacterium</taxon>
    </lineage>
</organism>
<evidence type="ECO:0000256" key="5">
    <source>
        <dbReference type="ARBA" id="ARBA00022989"/>
    </source>
</evidence>
<feature type="domain" description="ABC transmembrane type-1" evidence="9">
    <location>
        <begin position="89"/>
        <end position="301"/>
    </location>
</feature>
<evidence type="ECO:0000256" key="4">
    <source>
        <dbReference type="ARBA" id="ARBA00022692"/>
    </source>
</evidence>
<comment type="similarity">
    <text evidence="7">Belongs to the binding-protein-dependent transport system permease family.</text>
</comment>
<proteinExistence type="inferred from homology"/>
<reference evidence="10" key="1">
    <citation type="submission" date="2020-10" db="EMBL/GenBank/DDBJ databases">
        <authorList>
            <person name="Gilroy R."/>
        </authorList>
    </citation>
    <scope>NUCLEOTIDE SEQUENCE</scope>
    <source>
        <strain evidence="10">ChiGjej1B1-24693</strain>
    </source>
</reference>
<evidence type="ECO:0000256" key="7">
    <source>
        <dbReference type="RuleBase" id="RU363032"/>
    </source>
</evidence>
<dbReference type="GO" id="GO:0005886">
    <property type="term" value="C:plasma membrane"/>
    <property type="evidence" value="ECO:0007669"/>
    <property type="project" value="UniProtKB-SubCell"/>
</dbReference>
<evidence type="ECO:0000313" key="11">
    <source>
        <dbReference type="Proteomes" id="UP000886842"/>
    </source>
</evidence>
<dbReference type="CDD" id="cd06261">
    <property type="entry name" value="TM_PBP2"/>
    <property type="match status" value="1"/>
</dbReference>
<accession>A0A9D1GW72</accession>
<comment type="caution">
    <text evidence="10">The sequence shown here is derived from an EMBL/GenBank/DDBJ whole genome shotgun (WGS) entry which is preliminary data.</text>
</comment>
<dbReference type="GO" id="GO:0055085">
    <property type="term" value="P:transmembrane transport"/>
    <property type="evidence" value="ECO:0007669"/>
    <property type="project" value="InterPro"/>
</dbReference>
<evidence type="ECO:0000256" key="1">
    <source>
        <dbReference type="ARBA" id="ARBA00004651"/>
    </source>
</evidence>
<dbReference type="PROSITE" id="PS50928">
    <property type="entry name" value="ABC_TM1"/>
    <property type="match status" value="1"/>
</dbReference>
<protein>
    <submittedName>
        <fullName evidence="10">Sugar ABC transporter permease</fullName>
    </submittedName>
</protein>
<feature type="transmembrane region" description="Helical" evidence="7">
    <location>
        <begin position="179"/>
        <end position="200"/>
    </location>
</feature>
<gene>
    <name evidence="10" type="ORF">IAA98_03905</name>
</gene>
<name>A0A9D1GW72_9ACTN</name>
<feature type="transmembrane region" description="Helical" evidence="7">
    <location>
        <begin position="26"/>
        <end position="55"/>
    </location>
</feature>
<dbReference type="InterPro" id="IPR000515">
    <property type="entry name" value="MetI-like"/>
</dbReference>
<feature type="transmembrane region" description="Helical" evidence="7">
    <location>
        <begin position="281"/>
        <end position="300"/>
    </location>
</feature>
<feature type="transmembrane region" description="Helical" evidence="7">
    <location>
        <begin position="91"/>
        <end position="114"/>
    </location>
</feature>
<dbReference type="PANTHER" id="PTHR30193">
    <property type="entry name" value="ABC TRANSPORTER PERMEASE PROTEIN"/>
    <property type="match status" value="1"/>
</dbReference>
<keyword evidence="5 7" id="KW-1133">Transmembrane helix</keyword>
<dbReference type="SUPFAM" id="SSF161098">
    <property type="entry name" value="MetI-like"/>
    <property type="match status" value="1"/>
</dbReference>
<keyword evidence="4 7" id="KW-0812">Transmembrane</keyword>
<evidence type="ECO:0000259" key="9">
    <source>
        <dbReference type="PROSITE" id="PS50928"/>
    </source>
</evidence>